<evidence type="ECO:0000313" key="3">
    <source>
        <dbReference type="Proteomes" id="UP000499080"/>
    </source>
</evidence>
<gene>
    <name evidence="1" type="ORF">AVEN_101595_1</name>
    <name evidence="2" type="ORF">AVEN_45745_1</name>
</gene>
<evidence type="ECO:0000313" key="2">
    <source>
        <dbReference type="EMBL" id="GBO16149.1"/>
    </source>
</evidence>
<dbReference type="Proteomes" id="UP000499080">
    <property type="component" value="Unassembled WGS sequence"/>
</dbReference>
<name>A0A4Y2UT36_ARAVE</name>
<protein>
    <submittedName>
        <fullName evidence="2">Uncharacterized protein</fullName>
    </submittedName>
</protein>
<accession>A0A4Y2UT36</accession>
<dbReference type="AlphaFoldDB" id="A0A4Y2UT36"/>
<dbReference type="EMBL" id="BGPR01039280">
    <property type="protein sequence ID" value="GBO15210.1"/>
    <property type="molecule type" value="Genomic_DNA"/>
</dbReference>
<reference evidence="2 3" key="1">
    <citation type="journal article" date="2019" name="Sci. Rep.">
        <title>Orb-weaving spider Araneus ventricosus genome elucidates the spidroin gene catalogue.</title>
        <authorList>
            <person name="Kono N."/>
            <person name="Nakamura H."/>
            <person name="Ohtoshi R."/>
            <person name="Moran D.A.P."/>
            <person name="Shinohara A."/>
            <person name="Yoshida Y."/>
            <person name="Fujiwara M."/>
            <person name="Mori M."/>
            <person name="Tomita M."/>
            <person name="Arakawa K."/>
        </authorList>
    </citation>
    <scope>NUCLEOTIDE SEQUENCE [LARGE SCALE GENOMIC DNA]</scope>
</reference>
<dbReference type="EMBL" id="BGPR01040086">
    <property type="protein sequence ID" value="GBO16149.1"/>
    <property type="molecule type" value="Genomic_DNA"/>
</dbReference>
<keyword evidence="3" id="KW-1185">Reference proteome</keyword>
<proteinExistence type="predicted"/>
<organism evidence="2 3">
    <name type="scientific">Araneus ventricosus</name>
    <name type="common">Orbweaver spider</name>
    <name type="synonym">Epeira ventricosa</name>
    <dbReference type="NCBI Taxonomy" id="182803"/>
    <lineage>
        <taxon>Eukaryota</taxon>
        <taxon>Metazoa</taxon>
        <taxon>Ecdysozoa</taxon>
        <taxon>Arthropoda</taxon>
        <taxon>Chelicerata</taxon>
        <taxon>Arachnida</taxon>
        <taxon>Araneae</taxon>
        <taxon>Araneomorphae</taxon>
        <taxon>Entelegynae</taxon>
        <taxon>Araneoidea</taxon>
        <taxon>Araneidae</taxon>
        <taxon>Araneus</taxon>
    </lineage>
</organism>
<comment type="caution">
    <text evidence="2">The sequence shown here is derived from an EMBL/GenBank/DDBJ whole genome shotgun (WGS) entry which is preliminary data.</text>
</comment>
<evidence type="ECO:0000313" key="1">
    <source>
        <dbReference type="EMBL" id="GBO15210.1"/>
    </source>
</evidence>
<sequence length="94" mass="10861">MAQNYKVHSKTGIVGLQNEVSAYLNEVILLCKSATNLTRQECKLETSYSKRVSHYASNFSQAWRVKLIANYRKNRVRKQPRVRTPTPRFLSLSS</sequence>